<reference evidence="8" key="1">
    <citation type="submission" date="2024-05" db="EMBL/GenBank/DDBJ databases">
        <title>Campylobacter coli isolated from environmental waters in Slovenia.</title>
        <authorList>
            <person name="Zautner A.E."/>
            <person name="Bunk B."/>
            <person name="Riedel T."/>
            <person name="Sproeer C."/>
        </authorList>
    </citation>
    <scope>NUCLEOTIDE SEQUENCE</scope>
    <source>
        <strain evidence="8">CCS1377</strain>
    </source>
</reference>
<dbReference type="EC" id="2.1.1.198" evidence="6"/>
<protein>
    <recommendedName>
        <fullName evidence="6">Ribosomal RNA small subunit methyltransferase I</fullName>
        <ecNumber evidence="6">2.1.1.198</ecNumber>
    </recommendedName>
    <alternativeName>
        <fullName evidence="6">16S rRNA 2'-O-ribose C1402 methyltransferase</fullName>
    </alternativeName>
    <alternativeName>
        <fullName evidence="6">rRNA (cytidine-2'-O-)-methyltransferase RsmI</fullName>
    </alternativeName>
</protein>
<feature type="domain" description="Tetrapyrrole methylase" evidence="7">
    <location>
        <begin position="1"/>
        <end position="206"/>
    </location>
</feature>
<keyword evidence="4 6" id="KW-0808">Transferase</keyword>
<dbReference type="InterPro" id="IPR000878">
    <property type="entry name" value="4pyrrol_Mease"/>
</dbReference>
<comment type="subcellular location">
    <subcellularLocation>
        <location evidence="6">Cytoplasm</location>
    </subcellularLocation>
</comment>
<keyword evidence="2 6" id="KW-0698">rRNA processing</keyword>
<evidence type="ECO:0000256" key="4">
    <source>
        <dbReference type="ARBA" id="ARBA00022679"/>
    </source>
</evidence>
<evidence type="ECO:0000256" key="3">
    <source>
        <dbReference type="ARBA" id="ARBA00022603"/>
    </source>
</evidence>
<dbReference type="Pfam" id="PF00590">
    <property type="entry name" value="TP_methylase"/>
    <property type="match status" value="1"/>
</dbReference>
<dbReference type="Gene3D" id="3.30.950.10">
    <property type="entry name" value="Methyltransferase, Cobalt-precorrin-4 Transmethylase, Domain 2"/>
    <property type="match status" value="1"/>
</dbReference>
<dbReference type="InterPro" id="IPR018063">
    <property type="entry name" value="SAM_MeTrfase_RsmI_CS"/>
</dbReference>
<dbReference type="InterPro" id="IPR014777">
    <property type="entry name" value="4pyrrole_Mease_sub1"/>
</dbReference>
<comment type="function">
    <text evidence="6">Catalyzes the 2'-O-methylation of the ribose of cytidine 1402 (C1402) in 16S rRNA.</text>
</comment>
<dbReference type="CDD" id="cd11648">
    <property type="entry name" value="RsmI"/>
    <property type="match status" value="1"/>
</dbReference>
<evidence type="ECO:0000256" key="5">
    <source>
        <dbReference type="ARBA" id="ARBA00022691"/>
    </source>
</evidence>
<proteinExistence type="inferred from homology"/>
<dbReference type="AlphaFoldDB" id="A0AAU7E8P0"/>
<evidence type="ECO:0000256" key="1">
    <source>
        <dbReference type="ARBA" id="ARBA00022490"/>
    </source>
</evidence>
<dbReference type="GO" id="GO:0005737">
    <property type="term" value="C:cytoplasm"/>
    <property type="evidence" value="ECO:0007669"/>
    <property type="project" value="UniProtKB-SubCell"/>
</dbReference>
<dbReference type="EMBL" id="CP155620">
    <property type="protein sequence ID" value="XBJ29331.1"/>
    <property type="molecule type" value="Genomic_DNA"/>
</dbReference>
<evidence type="ECO:0000256" key="6">
    <source>
        <dbReference type="HAMAP-Rule" id="MF_01877"/>
    </source>
</evidence>
<name>A0AAU7E8P0_9BACT</name>
<dbReference type="SUPFAM" id="SSF53790">
    <property type="entry name" value="Tetrapyrrole methylase"/>
    <property type="match status" value="1"/>
</dbReference>
<dbReference type="PANTHER" id="PTHR46111">
    <property type="entry name" value="RIBOSOMAL RNA SMALL SUBUNIT METHYLTRANSFERASE I"/>
    <property type="match status" value="1"/>
</dbReference>
<dbReference type="NCBIfam" id="TIGR00096">
    <property type="entry name" value="16S rRNA (cytidine(1402)-2'-O)-methyltransferase"/>
    <property type="match status" value="1"/>
</dbReference>
<keyword evidence="5 6" id="KW-0949">S-adenosyl-L-methionine</keyword>
<sequence>MLYFIPTPIGNLSDISFRTLELLKTCEILICEDTRVAKSLIALLNSKYKLQIQPKTYLSFHTHNEKEFFARVDIDFFNQDIIFMSDAGMPGISDPGQSLIQFAWENQIPYEVLPGANAALLAIVSSSFCKKEFIFMGFLPNTGRQRQKDLEKVLKNPYPSVIYESPKRILDLIESIAKLEPQREIFAIKEATKKFEKKFKNTAQNLVTELKNHNLNGEWVVVIKENGEEFTQGALCESDILELELPLKTKSKLLAKLSGKNAKEIYQKLHLSKF</sequence>
<dbReference type="RefSeq" id="WP_134238243.1">
    <property type="nucleotide sequence ID" value="NZ_CP155620.1"/>
</dbReference>
<evidence type="ECO:0000259" key="7">
    <source>
        <dbReference type="Pfam" id="PF00590"/>
    </source>
</evidence>
<keyword evidence="3 6" id="KW-0489">Methyltransferase</keyword>
<accession>A0AAU7E8P0</accession>
<dbReference type="Gene3D" id="3.40.1010.10">
    <property type="entry name" value="Cobalt-precorrin-4 Transmethylase, Domain 1"/>
    <property type="match status" value="1"/>
</dbReference>
<dbReference type="PROSITE" id="PS01296">
    <property type="entry name" value="RSMI"/>
    <property type="match status" value="1"/>
</dbReference>
<dbReference type="PIRSF" id="PIRSF005917">
    <property type="entry name" value="MTase_YraL"/>
    <property type="match status" value="1"/>
</dbReference>
<gene>
    <name evidence="6 8" type="primary">rsmI</name>
    <name evidence="8" type="ORF">AAH949_00370</name>
</gene>
<evidence type="ECO:0000256" key="2">
    <source>
        <dbReference type="ARBA" id="ARBA00022552"/>
    </source>
</evidence>
<dbReference type="HAMAP" id="MF_01877">
    <property type="entry name" value="16SrRNA_methyltr_I"/>
    <property type="match status" value="1"/>
</dbReference>
<dbReference type="InterPro" id="IPR014776">
    <property type="entry name" value="4pyrrole_Mease_sub2"/>
</dbReference>
<keyword evidence="1 6" id="KW-0963">Cytoplasm</keyword>
<comment type="catalytic activity">
    <reaction evidence="6">
        <text>cytidine(1402) in 16S rRNA + S-adenosyl-L-methionine = 2'-O-methylcytidine(1402) in 16S rRNA + S-adenosyl-L-homocysteine + H(+)</text>
        <dbReference type="Rhea" id="RHEA:42924"/>
        <dbReference type="Rhea" id="RHEA-COMP:10285"/>
        <dbReference type="Rhea" id="RHEA-COMP:10286"/>
        <dbReference type="ChEBI" id="CHEBI:15378"/>
        <dbReference type="ChEBI" id="CHEBI:57856"/>
        <dbReference type="ChEBI" id="CHEBI:59789"/>
        <dbReference type="ChEBI" id="CHEBI:74495"/>
        <dbReference type="ChEBI" id="CHEBI:82748"/>
        <dbReference type="EC" id="2.1.1.198"/>
    </reaction>
</comment>
<evidence type="ECO:0000313" key="8">
    <source>
        <dbReference type="EMBL" id="XBJ29331.1"/>
    </source>
</evidence>
<dbReference type="PANTHER" id="PTHR46111:SF1">
    <property type="entry name" value="RIBOSOMAL RNA SMALL SUBUNIT METHYLTRANSFERASE I"/>
    <property type="match status" value="1"/>
</dbReference>
<dbReference type="InterPro" id="IPR035996">
    <property type="entry name" value="4pyrrol_Methylase_sf"/>
</dbReference>
<dbReference type="GO" id="GO:0070677">
    <property type="term" value="F:rRNA (cytosine-2'-O-)-methyltransferase activity"/>
    <property type="evidence" value="ECO:0007669"/>
    <property type="project" value="UniProtKB-UniRule"/>
</dbReference>
<organism evidence="8">
    <name type="scientific">Campylobacter sp. CCS1377</name>
    <dbReference type="NCBI Taxonomy" id="3158229"/>
    <lineage>
        <taxon>Bacteria</taxon>
        <taxon>Pseudomonadati</taxon>
        <taxon>Campylobacterota</taxon>
        <taxon>Epsilonproteobacteria</taxon>
        <taxon>Campylobacterales</taxon>
        <taxon>Campylobacteraceae</taxon>
        <taxon>Campylobacter</taxon>
    </lineage>
</organism>
<dbReference type="InterPro" id="IPR008189">
    <property type="entry name" value="rRNA_ssu_MeTfrase_I"/>
</dbReference>
<comment type="similarity">
    <text evidence="6">Belongs to the methyltransferase superfamily. RsmI family.</text>
</comment>